<dbReference type="EMBL" id="MT631686">
    <property type="protein sequence ID" value="QNO57356.1"/>
    <property type="molecule type" value="Genomic_DNA"/>
</dbReference>
<name>A0A7G9ZAS2_9EURY</name>
<evidence type="ECO:0000313" key="1">
    <source>
        <dbReference type="EMBL" id="QNO57356.1"/>
    </source>
</evidence>
<sequence length="47" mass="5257">MGTGTYLGGFSAITIFAHAKTLDFFGKAYFKPFIKAFTENASQKERF</sequence>
<proteinExistence type="predicted"/>
<organism evidence="1">
    <name type="scientific">Candidatus Methanophaga sp. ANME-1 ERB7</name>
    <dbReference type="NCBI Taxonomy" id="2759913"/>
    <lineage>
        <taxon>Archaea</taxon>
        <taxon>Methanobacteriati</taxon>
        <taxon>Methanobacteriota</taxon>
        <taxon>Stenosarchaea group</taxon>
        <taxon>Methanomicrobia</taxon>
        <taxon>Candidatus Methanophagales</taxon>
        <taxon>Candidatus Methanophagaceae</taxon>
        <taxon>Candidatus Methanophaga</taxon>
    </lineage>
</organism>
<gene>
    <name evidence="1" type="ORF">DPOOOCMC_00014</name>
</gene>
<dbReference type="AlphaFoldDB" id="A0A7G9ZAS2"/>
<accession>A0A7G9ZAS2</accession>
<reference evidence="1" key="1">
    <citation type="submission" date="2020-06" db="EMBL/GenBank/DDBJ databases">
        <title>Unique genomic features of the anaerobic methanotrophic archaea.</title>
        <authorList>
            <person name="Chadwick G.L."/>
            <person name="Skennerton C.T."/>
            <person name="Laso-Perez R."/>
            <person name="Leu A.O."/>
            <person name="Speth D.R."/>
            <person name="Yu H."/>
            <person name="Morgan-Lang C."/>
            <person name="Hatzenpichler R."/>
            <person name="Goudeau D."/>
            <person name="Malmstrom R."/>
            <person name="Brazelton W.J."/>
            <person name="Woyke T."/>
            <person name="Hallam S.J."/>
            <person name="Tyson G.W."/>
            <person name="Wegener G."/>
            <person name="Boetius A."/>
            <person name="Orphan V."/>
        </authorList>
    </citation>
    <scope>NUCLEOTIDE SEQUENCE</scope>
</reference>
<protein>
    <submittedName>
        <fullName evidence="1">Uncharacterized protein</fullName>
    </submittedName>
</protein>